<feature type="transmembrane region" description="Helical" evidence="1">
    <location>
        <begin position="157"/>
        <end position="180"/>
    </location>
</feature>
<keyword evidence="1" id="KW-1133">Transmembrane helix</keyword>
<feature type="transmembrane region" description="Helical" evidence="1">
    <location>
        <begin position="207"/>
        <end position="227"/>
    </location>
</feature>
<evidence type="ECO:0000313" key="3">
    <source>
        <dbReference type="Proteomes" id="UP000696573"/>
    </source>
</evidence>
<dbReference type="Proteomes" id="UP000696573">
    <property type="component" value="Unassembled WGS sequence"/>
</dbReference>
<comment type="caution">
    <text evidence="2">The sequence shown here is derived from an EMBL/GenBank/DDBJ whole genome shotgun (WGS) entry which is preliminary data.</text>
</comment>
<feature type="non-terminal residue" evidence="2">
    <location>
        <position position="229"/>
    </location>
</feature>
<protein>
    <submittedName>
        <fullName evidence="2">Uncharacterized protein</fullName>
    </submittedName>
</protein>
<dbReference type="OrthoDB" id="5353066at2759"/>
<evidence type="ECO:0000256" key="1">
    <source>
        <dbReference type="SAM" id="Phobius"/>
    </source>
</evidence>
<keyword evidence="3" id="KW-1185">Reference proteome</keyword>
<accession>A0A9N9YAU4</accession>
<dbReference type="AlphaFoldDB" id="A0A9N9YAU4"/>
<keyword evidence="1" id="KW-0472">Membrane</keyword>
<reference evidence="2" key="1">
    <citation type="submission" date="2021-10" db="EMBL/GenBank/DDBJ databases">
        <authorList>
            <person name="Piombo E."/>
        </authorList>
    </citation>
    <scope>NUCLEOTIDE SEQUENCE</scope>
</reference>
<evidence type="ECO:0000313" key="2">
    <source>
        <dbReference type="EMBL" id="CAH0014391.1"/>
    </source>
</evidence>
<dbReference type="EMBL" id="CABFNQ020000410">
    <property type="protein sequence ID" value="CAH0014391.1"/>
    <property type="molecule type" value="Genomic_DNA"/>
</dbReference>
<gene>
    <name evidence="2" type="ORF">CRHIZ90672A_00016779</name>
</gene>
<proteinExistence type="predicted"/>
<name>A0A9N9YAU4_9HYPO</name>
<organism evidence="2 3">
    <name type="scientific">Clonostachys rhizophaga</name>
    <dbReference type="NCBI Taxonomy" id="160324"/>
    <lineage>
        <taxon>Eukaryota</taxon>
        <taxon>Fungi</taxon>
        <taxon>Dikarya</taxon>
        <taxon>Ascomycota</taxon>
        <taxon>Pezizomycotina</taxon>
        <taxon>Sordariomycetes</taxon>
        <taxon>Hypocreomycetidae</taxon>
        <taxon>Hypocreales</taxon>
        <taxon>Bionectriaceae</taxon>
        <taxon>Clonostachys</taxon>
    </lineage>
</organism>
<sequence length="229" mass="25637">MVARSEANRDPLLLVPLLPGALRHQGRRFSSMEKLWLMSHWRLLLLLSFSEDPEVEHYTSTRLPGFDSPSARRGLEMSRRSLYRGGPYDSWSILAGGMPNFQRFRGENDHHRPNLSGCYKEHSLTWSDGVPTSSFRETVPSGTHFPDASSEEKGKKFFLVVMVLTIIFPPVGILALSGVFDSTISWCTHGELSAFTVDQRGTLKQQLIVEAILYPVLIIALAVSYSLSG</sequence>
<keyword evidence="1" id="KW-0812">Transmembrane</keyword>